<dbReference type="AlphaFoldDB" id="A0A6J4MJK2"/>
<dbReference type="EMBL" id="CADCUC010000602">
    <property type="protein sequence ID" value="CAA9359305.1"/>
    <property type="molecule type" value="Genomic_DNA"/>
</dbReference>
<evidence type="ECO:0000313" key="2">
    <source>
        <dbReference type="EMBL" id="CAA9359305.1"/>
    </source>
</evidence>
<evidence type="ECO:0000256" key="1">
    <source>
        <dbReference type="SAM" id="MobiDB-lite"/>
    </source>
</evidence>
<protein>
    <submittedName>
        <fullName evidence="2">Histidine utilization repressor</fullName>
    </submittedName>
</protein>
<feature type="compositionally biased region" description="Basic and acidic residues" evidence="1">
    <location>
        <begin position="46"/>
        <end position="56"/>
    </location>
</feature>
<feature type="non-terminal residue" evidence="2">
    <location>
        <position position="1"/>
    </location>
</feature>
<name>A0A6J4MJK2_9HYPH</name>
<reference evidence="2" key="1">
    <citation type="submission" date="2020-02" db="EMBL/GenBank/DDBJ databases">
        <authorList>
            <person name="Meier V. D."/>
        </authorList>
    </citation>
    <scope>NUCLEOTIDE SEQUENCE</scope>
    <source>
        <strain evidence="2">AVDCRST_MAG90</strain>
    </source>
</reference>
<proteinExistence type="predicted"/>
<feature type="compositionally biased region" description="Basic and acidic residues" evidence="1">
    <location>
        <begin position="88"/>
        <end position="100"/>
    </location>
</feature>
<sequence length="248" mass="26271">AAARLGDRARRRGSAAPADPARHRPPHPVRLLVPGAAHPFGTRSDGSLRRLAHDGQPRAGEPCGGGAGRAQTQGRHGGGRTFGRTRRVRDLGRLGRDRPQRRNPFGGPDPTRMRKSRSERGGAAAGGARNPHPASCLVPLRRRDAGSVRGAPGSPRRRPGRCHRRFRGRDARALASGPCGVDRSRTRDPGRRGHPRGGAPPQHPPGRRLPCGRAPHMARGPADHLREADQPGGRTGSGRTFSAGAAAL</sequence>
<feature type="compositionally biased region" description="Basic residues" evidence="1">
    <location>
        <begin position="155"/>
        <end position="167"/>
    </location>
</feature>
<feature type="region of interest" description="Disordered" evidence="1">
    <location>
        <begin position="1"/>
        <end position="248"/>
    </location>
</feature>
<feature type="non-terminal residue" evidence="2">
    <location>
        <position position="248"/>
    </location>
</feature>
<gene>
    <name evidence="2" type="ORF">AVDCRST_MAG90-2936</name>
</gene>
<organism evidence="2">
    <name type="scientific">uncultured Microvirga sp</name>
    <dbReference type="NCBI Taxonomy" id="412392"/>
    <lineage>
        <taxon>Bacteria</taxon>
        <taxon>Pseudomonadati</taxon>
        <taxon>Pseudomonadota</taxon>
        <taxon>Alphaproteobacteria</taxon>
        <taxon>Hyphomicrobiales</taxon>
        <taxon>Methylobacteriaceae</taxon>
        <taxon>Microvirga</taxon>
        <taxon>environmental samples</taxon>
    </lineage>
</organism>
<accession>A0A6J4MJK2</accession>
<feature type="compositionally biased region" description="Basic and acidic residues" evidence="1">
    <location>
        <begin position="182"/>
        <end position="191"/>
    </location>
</feature>